<comment type="caution">
    <text evidence="1">The sequence shown here is derived from an EMBL/GenBank/DDBJ whole genome shotgun (WGS) entry which is preliminary data.</text>
</comment>
<dbReference type="EMBL" id="LRBP01000017">
    <property type="protein sequence ID" value="OII73094.1"/>
    <property type="molecule type" value="Genomic_DNA"/>
</dbReference>
<dbReference type="Proteomes" id="UP000186176">
    <property type="component" value="Unassembled WGS sequence"/>
</dbReference>
<organism evidence="1 2">
    <name type="scientific">Cryptosporidium ubiquitum</name>
    <dbReference type="NCBI Taxonomy" id="857276"/>
    <lineage>
        <taxon>Eukaryota</taxon>
        <taxon>Sar</taxon>
        <taxon>Alveolata</taxon>
        <taxon>Apicomplexa</taxon>
        <taxon>Conoidasida</taxon>
        <taxon>Coccidia</taxon>
        <taxon>Eucoccidiorida</taxon>
        <taxon>Eimeriorina</taxon>
        <taxon>Cryptosporidiidae</taxon>
        <taxon>Cryptosporidium</taxon>
    </lineage>
</organism>
<gene>
    <name evidence="1" type="ORF">cubi_02325</name>
</gene>
<sequence>MVLNVEQIVGYFALPNKFDVSLTTNERKKVTSIYSDFGKFYGNELKLFDDLHIASIISNDQLQVYNISTILFSGNKVQGKYRIPNISPLIKISLPFTPNCNCSLFFDKCTSNLTISVSSSDGQLYIVEISVFGKFDYNFTILTTRSLKTYLSDLTSLTQVNKSLFLISTGSGIFTIISSSKILKNESSPLFTAENLCKESINVSTFQLIKRMVIGKNTENIYLVTFSEKSKELCLLLIKFNFTENNVCTSIIDRRSDIQIEMNIKTTPILSFVEGTDFFVLLINSTVYFYRVLNFDDCNLNNIKLQFLSYLDLDFEHGRDKKKELIFSPQVYCNKSEIYVARATFSENIIYSYDPYFPIYEIHKICLSKHASNTVKANDIDFNNSTLIWSQGIQNFCYEFNYDDLKYQLIFDKEKLSDLEIITNLLKKLFDECNSNIIFEMAFIRYLRFLKNVILIMVRKEKKYEILNILNSTTKFEDLLHLIKNIYLHLEENRLLNTEFGTYEKCKFDEEKILFLIEPFLILINYFKHMGNYCIRIFSDKNNTFVLSPISVSTISCLPKEKLDKLSSISFYKCKKCLYMPLELITNYLKLRYLIFKVILNKNKANLMKNLFDLLNIYTTDGINKTTIALALIIELIEIITKKLKILNKFEYIFNHYKSSNEINETNSDQLNHINLIHYDTLTQNFTIDELKTLIQNINQCFIHLTSKTNDVPNFIDKTFRANCIEGINDFSLLNSEEKACNNNIEATNIDLIEILKIKNTILFLNIFSTITKSIFKYCIWKNKIRNVKSAYICSFENILQFFSDDNSFLNIGKYMATGKSNIIKYNWGFEDNEITINCGKINAYKSILSVDQIYRVYSYYNSIYKFFSSKVFLDCAAEKLSLYICSNNVFWESFIDDFCCKHVIREVNIHLVDLVYDYLEHQIINGCFDRNYVSYIFYLIKLLPYKRYTSYLSLSIFNQLINDNKLVNEVIELIKLEDNEDQKNIFDGFSSWDIRLIYFISLIFKLFNHSRIRTYYNSVYLSLLETSINLICKSMPSCSLNKKKLLNMIHRKYLIQYIYLSDNNASDCSIIKLISESLLFCDSKYEKILFLTALWIKNFLSINKSESKFSAISSSVFKNELREFYSLLIQIFWEKLHVLKNSNSEILLKLYSKKNFVIRTIYKFLLNEWKREEKYQEIVTLSYLNALTKYCDLFLPNDKINALFPGDWLEFRFRNGCIDQEINSLQVLTELFENLKGLFQFINCEKEFISADSESLNSIISSLSTYITYSNINLSNQFKNRKCSDKPICISNVFFGIELPKIINQKNSLLEIHHKVTYLPSIEYISYLKWYLVGVKKLVASNLTRVEIRQYFSNIYCKYLERYNDYLGNNGIYFKPAIDSQNLSSESIANISNIPIIELNYYLVINGYFETAYRLTEVANKFMDNYLRNYHKNTSNNDRNIIFSDSLTKIQTKNIYNTLGFWMFTYSFFLSNNTKYLNSLFEYANNFLVKTNRQKKKKLSYDLPDSKITAFEEIILQNSNFRSVRIIEETSNLGFGVNINFWNSILDRMHCSPHFLRGVHMALLINGQVHTLTNAENSLNNTYTSTLPSKLIKIYEDPEYLMEIIKNYSITNDQHLHIFINIIENLFSFNFFEEALRFISAIVLNDHFELPTYFVAKIRYLIRSSNNVNNNAFYEKFESIIHKCIPIST</sequence>
<dbReference type="GeneID" id="39979116"/>
<evidence type="ECO:0000313" key="1">
    <source>
        <dbReference type="EMBL" id="OII73094.1"/>
    </source>
</evidence>
<evidence type="ECO:0000313" key="2">
    <source>
        <dbReference type="Proteomes" id="UP000186176"/>
    </source>
</evidence>
<keyword evidence="2" id="KW-1185">Reference proteome</keyword>
<protein>
    <submittedName>
        <fullName evidence="1">Uncharacterized protein</fullName>
    </submittedName>
</protein>
<name>A0A1J4MFT1_9CRYT</name>
<dbReference type="VEuPathDB" id="CryptoDB:cubi_02325"/>
<reference evidence="1 2" key="1">
    <citation type="submission" date="2016-10" db="EMBL/GenBank/DDBJ databases">
        <title>Reductive evolution of mitochondrial metabolism and differential evolution of invasion-related proteins in Cryptosporidium.</title>
        <authorList>
            <person name="Liu S."/>
            <person name="Roellig D.M."/>
            <person name="Guo Y."/>
            <person name="Li N."/>
            <person name="Frace M.A."/>
            <person name="Tang K."/>
            <person name="Zhang L."/>
            <person name="Feng Y."/>
            <person name="Xiao L."/>
        </authorList>
    </citation>
    <scope>NUCLEOTIDE SEQUENCE [LARGE SCALE GENOMIC DNA]</scope>
    <source>
        <strain evidence="1">39726</strain>
    </source>
</reference>
<dbReference type="RefSeq" id="XP_028874458.1">
    <property type="nucleotide sequence ID" value="XM_029019337.1"/>
</dbReference>
<dbReference type="OrthoDB" id="342554at2759"/>
<proteinExistence type="predicted"/>
<accession>A0A1J4MFT1</accession>